<keyword evidence="3" id="KW-1185">Reference proteome</keyword>
<feature type="transmembrane region" description="Helical" evidence="1">
    <location>
        <begin position="45"/>
        <end position="65"/>
    </location>
</feature>
<keyword evidence="1" id="KW-0472">Membrane</keyword>
<dbReference type="EMBL" id="JACHWP010000001">
    <property type="protein sequence ID" value="MBB3022338.1"/>
    <property type="molecule type" value="Genomic_DNA"/>
</dbReference>
<gene>
    <name evidence="2" type="ORF">FHX50_000586</name>
</gene>
<reference evidence="2 3" key="1">
    <citation type="submission" date="2020-08" db="EMBL/GenBank/DDBJ databases">
        <title>Sequencing the genomes of 1000 actinobacteria strains.</title>
        <authorList>
            <person name="Klenk H.-P."/>
        </authorList>
    </citation>
    <scope>NUCLEOTIDE SEQUENCE [LARGE SCALE GENOMIC DNA]</scope>
    <source>
        <strain evidence="2 3">DSM 23040</strain>
    </source>
</reference>
<organism evidence="2 3">
    <name type="scientific">Helcobacillus massiliensis</name>
    <dbReference type="NCBI Taxonomy" id="521392"/>
    <lineage>
        <taxon>Bacteria</taxon>
        <taxon>Bacillati</taxon>
        <taxon>Actinomycetota</taxon>
        <taxon>Actinomycetes</taxon>
        <taxon>Micrococcales</taxon>
        <taxon>Dermabacteraceae</taxon>
        <taxon>Helcobacillus</taxon>
    </lineage>
</organism>
<comment type="caution">
    <text evidence="2">The sequence shown here is derived from an EMBL/GenBank/DDBJ whole genome shotgun (WGS) entry which is preliminary data.</text>
</comment>
<keyword evidence="1" id="KW-1133">Transmembrane helix</keyword>
<dbReference type="Proteomes" id="UP000568050">
    <property type="component" value="Unassembled WGS sequence"/>
</dbReference>
<name>A0A839QRN9_9MICO</name>
<protein>
    <submittedName>
        <fullName evidence="2">Uncharacterized protein</fullName>
    </submittedName>
</protein>
<evidence type="ECO:0000313" key="2">
    <source>
        <dbReference type="EMBL" id="MBB3022338.1"/>
    </source>
</evidence>
<sequence>MSKTYMVPPSPPANEGKTLAAWVLSVLVVVGAIVAAFGLATASQLVMIIGAAVIVVGLIAGFGLAKAGKGQPREHTA</sequence>
<evidence type="ECO:0000313" key="3">
    <source>
        <dbReference type="Proteomes" id="UP000568050"/>
    </source>
</evidence>
<proteinExistence type="predicted"/>
<dbReference type="RefSeq" id="WP_183374303.1">
    <property type="nucleotide sequence ID" value="NZ_CBCSFZ010000002.1"/>
</dbReference>
<evidence type="ECO:0000256" key="1">
    <source>
        <dbReference type="SAM" id="Phobius"/>
    </source>
</evidence>
<feature type="transmembrane region" description="Helical" evidence="1">
    <location>
        <begin position="20"/>
        <end position="39"/>
    </location>
</feature>
<keyword evidence="1" id="KW-0812">Transmembrane</keyword>
<accession>A0A839QRN9</accession>
<dbReference type="AlphaFoldDB" id="A0A839QRN9"/>
<dbReference type="NCBIfam" id="NF041681">
    <property type="entry name" value="HGxxPAAW"/>
    <property type="match status" value="1"/>
</dbReference>